<dbReference type="PANTHER" id="PTHR10739:SF13">
    <property type="entry name" value="CHOLINE-PHOSPHATE CYTIDYLYLTRANSFERASE"/>
    <property type="match status" value="1"/>
</dbReference>
<dbReference type="InterPro" id="IPR045049">
    <property type="entry name" value="Pcy1-like"/>
</dbReference>
<dbReference type="EC" id="2.7.7.15" evidence="1"/>
<protein>
    <recommendedName>
        <fullName evidence="1">choline-phosphate cytidylyltransferase</fullName>
        <ecNumber evidence="1">2.7.7.15</ecNumber>
    </recommendedName>
</protein>
<dbReference type="Pfam" id="PF01467">
    <property type="entry name" value="CTP_transf_like"/>
    <property type="match status" value="1"/>
</dbReference>
<dbReference type="GO" id="GO:0031210">
    <property type="term" value="F:phosphatidylcholine binding"/>
    <property type="evidence" value="ECO:0007669"/>
    <property type="project" value="TreeGrafter"/>
</dbReference>
<name>A0AAV5APZ9_9AGAM</name>
<feature type="domain" description="Cytidyltransferase-like" evidence="3">
    <location>
        <begin position="248"/>
        <end position="340"/>
    </location>
</feature>
<feature type="compositionally biased region" description="Acidic residues" evidence="2">
    <location>
        <begin position="37"/>
        <end position="46"/>
    </location>
</feature>
<dbReference type="AlphaFoldDB" id="A0AAV5APZ9"/>
<evidence type="ECO:0000256" key="1">
    <source>
        <dbReference type="ARBA" id="ARBA00026101"/>
    </source>
</evidence>
<dbReference type="PANTHER" id="PTHR10739">
    <property type="entry name" value="CYTIDYLYLTRANSFERASE"/>
    <property type="match status" value="1"/>
</dbReference>
<dbReference type="GO" id="GO:0005635">
    <property type="term" value="C:nuclear envelope"/>
    <property type="evidence" value="ECO:0007669"/>
    <property type="project" value="TreeGrafter"/>
</dbReference>
<proteinExistence type="predicted"/>
<dbReference type="InterPro" id="IPR014729">
    <property type="entry name" value="Rossmann-like_a/b/a_fold"/>
</dbReference>
<feature type="region of interest" description="Disordered" evidence="2">
    <location>
        <begin position="33"/>
        <end position="84"/>
    </location>
</feature>
<evidence type="ECO:0000313" key="4">
    <source>
        <dbReference type="EMBL" id="GJJ13975.1"/>
    </source>
</evidence>
<dbReference type="Proteomes" id="UP001050691">
    <property type="component" value="Unassembled WGS sequence"/>
</dbReference>
<reference evidence="4" key="1">
    <citation type="submission" date="2021-10" db="EMBL/GenBank/DDBJ databases">
        <title>De novo Genome Assembly of Clathrus columnatus (Basidiomycota, Fungi) Using Illumina and Nanopore Sequence Data.</title>
        <authorList>
            <person name="Ogiso-Tanaka E."/>
            <person name="Itagaki H."/>
            <person name="Hosoya T."/>
            <person name="Hosaka K."/>
        </authorList>
    </citation>
    <scope>NUCLEOTIDE SEQUENCE</scope>
    <source>
        <strain evidence="4">MO-923</strain>
    </source>
</reference>
<dbReference type="EMBL" id="BPWL01000009">
    <property type="protein sequence ID" value="GJJ13975.1"/>
    <property type="molecule type" value="Genomic_DNA"/>
</dbReference>
<sequence length="378" mass="41673">MTDDLINSTAGHRKMLHGKRSFSMARHTHLDSPAYDASEEDNDPLTDDGGSTMSVPASRTHHANAPPSSSTAASGSNVPTGSASRAQLFQMKRTQPHAYQSHSHPHTHHASRITAILSSDIDEGIDSPTYDGDVESSSTAVAKDTDVLSSSGTPLASPILSTSNELRHMSTLTLTSSQYHSEDLASDTPRIVEPPNITLGNPTASDQVAFHPATSTEEEIQSWVKETIHNSNTYRSFSINLPSLGRPLRQAKLSFPSVYLMVGVCSDELVRLHKANTAMNHAERCESVRNCRWVDQVIPEAPWVIDQSFIDKWAIDYIAHDDEPYSSIDHDDVYAYVKSQERIVSYYRLGIFDAKLEKSGHGELKAQHSNYDLDNCQQ</sequence>
<gene>
    <name evidence="4" type="ORF">Clacol_008232</name>
</gene>
<dbReference type="SUPFAM" id="SSF52374">
    <property type="entry name" value="Nucleotidylyl transferase"/>
    <property type="match status" value="1"/>
</dbReference>
<organism evidence="4 5">
    <name type="scientific">Clathrus columnatus</name>
    <dbReference type="NCBI Taxonomy" id="1419009"/>
    <lineage>
        <taxon>Eukaryota</taxon>
        <taxon>Fungi</taxon>
        <taxon>Dikarya</taxon>
        <taxon>Basidiomycota</taxon>
        <taxon>Agaricomycotina</taxon>
        <taxon>Agaricomycetes</taxon>
        <taxon>Phallomycetidae</taxon>
        <taxon>Phallales</taxon>
        <taxon>Clathraceae</taxon>
        <taxon>Clathrus</taxon>
    </lineage>
</organism>
<accession>A0AAV5APZ9</accession>
<comment type="caution">
    <text evidence="4">The sequence shown here is derived from an EMBL/GenBank/DDBJ whole genome shotgun (WGS) entry which is preliminary data.</text>
</comment>
<dbReference type="Gene3D" id="3.40.50.620">
    <property type="entry name" value="HUPs"/>
    <property type="match status" value="1"/>
</dbReference>
<evidence type="ECO:0000313" key="5">
    <source>
        <dbReference type="Proteomes" id="UP001050691"/>
    </source>
</evidence>
<evidence type="ECO:0000259" key="3">
    <source>
        <dbReference type="Pfam" id="PF01467"/>
    </source>
</evidence>
<dbReference type="InterPro" id="IPR004821">
    <property type="entry name" value="Cyt_trans-like"/>
</dbReference>
<keyword evidence="5" id="KW-1185">Reference proteome</keyword>
<feature type="compositionally biased region" description="Low complexity" evidence="2">
    <location>
        <begin position="63"/>
        <end position="77"/>
    </location>
</feature>
<dbReference type="GO" id="GO:0004105">
    <property type="term" value="F:choline-phosphate cytidylyltransferase activity"/>
    <property type="evidence" value="ECO:0007669"/>
    <property type="project" value="UniProtKB-EC"/>
</dbReference>
<evidence type="ECO:0000256" key="2">
    <source>
        <dbReference type="SAM" id="MobiDB-lite"/>
    </source>
</evidence>